<dbReference type="Gene3D" id="3.40.1350.10">
    <property type="match status" value="1"/>
</dbReference>
<reference evidence="1" key="1">
    <citation type="journal article" date="2014" name="Front. Microbiol.">
        <title>High frequency of phylogenetically diverse reductive dehalogenase-homologous genes in deep subseafloor sedimentary metagenomes.</title>
        <authorList>
            <person name="Kawai M."/>
            <person name="Futagami T."/>
            <person name="Toyoda A."/>
            <person name="Takaki Y."/>
            <person name="Nishi S."/>
            <person name="Hori S."/>
            <person name="Arai W."/>
            <person name="Tsubouchi T."/>
            <person name="Morono Y."/>
            <person name="Uchiyama I."/>
            <person name="Ito T."/>
            <person name="Fujiyama A."/>
            <person name="Inagaki F."/>
            <person name="Takami H."/>
        </authorList>
    </citation>
    <scope>NUCLEOTIDE SEQUENCE</scope>
    <source>
        <strain evidence="1">Expedition CK06-06</strain>
    </source>
</reference>
<dbReference type="AlphaFoldDB" id="X1SVZ2"/>
<dbReference type="InterPro" id="IPR011335">
    <property type="entry name" value="Restrct_endonuc-II-like"/>
</dbReference>
<dbReference type="GO" id="GO:0003676">
    <property type="term" value="F:nucleic acid binding"/>
    <property type="evidence" value="ECO:0007669"/>
    <property type="project" value="InterPro"/>
</dbReference>
<dbReference type="PANTHER" id="PTHR34039">
    <property type="entry name" value="UPF0102 PROTEIN YRAN"/>
    <property type="match status" value="1"/>
</dbReference>
<name>X1SVZ2_9ZZZZ</name>
<organism evidence="1">
    <name type="scientific">marine sediment metagenome</name>
    <dbReference type="NCBI Taxonomy" id="412755"/>
    <lineage>
        <taxon>unclassified sequences</taxon>
        <taxon>metagenomes</taxon>
        <taxon>ecological metagenomes</taxon>
    </lineage>
</organism>
<proteinExistence type="inferred from homology"/>
<dbReference type="SUPFAM" id="SSF52980">
    <property type="entry name" value="Restriction endonuclease-like"/>
    <property type="match status" value="1"/>
</dbReference>
<evidence type="ECO:0000313" key="1">
    <source>
        <dbReference type="EMBL" id="GAI97133.1"/>
    </source>
</evidence>
<dbReference type="PANTHER" id="PTHR34039:SF1">
    <property type="entry name" value="UPF0102 PROTEIN YRAN"/>
    <property type="match status" value="1"/>
</dbReference>
<dbReference type="HAMAP" id="MF_00048">
    <property type="entry name" value="UPF0102"/>
    <property type="match status" value="1"/>
</dbReference>
<protein>
    <submittedName>
        <fullName evidence="1">Uncharacterized protein</fullName>
    </submittedName>
</protein>
<dbReference type="InterPro" id="IPR011856">
    <property type="entry name" value="tRNA_endonuc-like_dom_sf"/>
</dbReference>
<sequence length="120" mass="14108">MSKKSELGKKGEEAAVEYLVKKGYQIHHKNWRFRHKEIDIIAGINDTLVIVEVKSRTEEFYEDLADVVNIKKQKFLIDAAEAYILTYNIHIETRFDIITVVFYDDITEINHIEDAFYPTL</sequence>
<dbReference type="InterPro" id="IPR003509">
    <property type="entry name" value="UPF0102_YraN-like"/>
</dbReference>
<gene>
    <name evidence="1" type="ORF">S12H4_27399</name>
</gene>
<dbReference type="Pfam" id="PF02021">
    <property type="entry name" value="UPF0102"/>
    <property type="match status" value="1"/>
</dbReference>
<dbReference type="EMBL" id="BARW01015639">
    <property type="protein sequence ID" value="GAI97133.1"/>
    <property type="molecule type" value="Genomic_DNA"/>
</dbReference>
<dbReference type="CDD" id="cd20736">
    <property type="entry name" value="PoNe_Nuclease"/>
    <property type="match status" value="1"/>
</dbReference>
<comment type="caution">
    <text evidence="1">The sequence shown here is derived from an EMBL/GenBank/DDBJ whole genome shotgun (WGS) entry which is preliminary data.</text>
</comment>
<accession>X1SVZ2</accession>